<protein>
    <submittedName>
        <fullName evidence="1">Uncharacterized protein</fullName>
    </submittedName>
</protein>
<comment type="caution">
    <text evidence="1">The sequence shown here is derived from an EMBL/GenBank/DDBJ whole genome shotgun (WGS) entry which is preliminary data.</text>
</comment>
<organism evidence="1 2">
    <name type="scientific">Pseudotabrizicola alkalilacus</name>
    <dbReference type="NCBI Taxonomy" id="2305252"/>
    <lineage>
        <taxon>Bacteria</taxon>
        <taxon>Pseudomonadati</taxon>
        <taxon>Pseudomonadota</taxon>
        <taxon>Alphaproteobacteria</taxon>
        <taxon>Rhodobacterales</taxon>
        <taxon>Paracoccaceae</taxon>
        <taxon>Pseudotabrizicola</taxon>
    </lineage>
</organism>
<name>A0A411YWH1_9RHOB</name>
<sequence>MATETLTTPFAANEDPRKGTYTPTLIASLFSRFLGAIALHIEAERDIQDVDVWDAAFTGWLREAEESLKVVKTFLRQIRDAQVVRASDVPLLRLAILADALIRSADAGDFQRACGLLTHPTLFRCVETGPVGRRVAAMVKTAVLRLDELADLDTYAPDSFPHTPADVVPGSVA</sequence>
<gene>
    <name evidence="1" type="ORF">D1012_21365</name>
</gene>
<dbReference type="RefSeq" id="WP_118156150.1">
    <property type="nucleotide sequence ID" value="NZ_QWEY01000020.1"/>
</dbReference>
<dbReference type="EMBL" id="QWEY01000020">
    <property type="protein sequence ID" value="RGP35196.1"/>
    <property type="molecule type" value="Genomic_DNA"/>
</dbReference>
<proteinExistence type="predicted"/>
<accession>A0A411YWH1</accession>
<evidence type="ECO:0000313" key="1">
    <source>
        <dbReference type="EMBL" id="RGP35196.1"/>
    </source>
</evidence>
<dbReference type="AlphaFoldDB" id="A0A411YWH1"/>
<keyword evidence="2" id="KW-1185">Reference proteome</keyword>
<reference evidence="1 2" key="1">
    <citation type="submission" date="2018-08" db="EMBL/GenBank/DDBJ databases">
        <title>Flavobacterium tibetense sp. nov., isolated from a wetland YonghuCo on Tibetan Plateau.</title>
        <authorList>
            <person name="Phurbu D."/>
            <person name="Lu H."/>
            <person name="Xing P."/>
        </authorList>
    </citation>
    <scope>NUCLEOTIDE SEQUENCE [LARGE SCALE GENOMIC DNA]</scope>
    <source>
        <strain evidence="1 2">DJC</strain>
    </source>
</reference>
<evidence type="ECO:0000313" key="2">
    <source>
        <dbReference type="Proteomes" id="UP000284547"/>
    </source>
</evidence>
<dbReference type="OrthoDB" id="7865488at2"/>
<dbReference type="Proteomes" id="UP000284547">
    <property type="component" value="Unassembled WGS sequence"/>
</dbReference>